<dbReference type="GO" id="GO:0009254">
    <property type="term" value="P:peptidoglycan turnover"/>
    <property type="evidence" value="ECO:0007669"/>
    <property type="project" value="UniProtKB-UniRule"/>
</dbReference>
<dbReference type="PANTHER" id="PTHR30605:SF0">
    <property type="entry name" value="ANHYDRO-N-ACETYLMURAMIC ACID KINASE"/>
    <property type="match status" value="1"/>
</dbReference>
<dbReference type="InterPro" id="IPR005338">
    <property type="entry name" value="Anhydro_N_Ac-Mur_kinase"/>
</dbReference>
<evidence type="ECO:0000313" key="2">
    <source>
        <dbReference type="EMBL" id="KTD64032.1"/>
    </source>
</evidence>
<comment type="pathway">
    <text evidence="1">Amino-sugar metabolism; 1,6-anhydro-N-acetylmuramate degradation.</text>
</comment>
<dbReference type="HAMAP" id="MF_01270">
    <property type="entry name" value="AnhMurNAc_kinase"/>
    <property type="match status" value="1"/>
</dbReference>
<dbReference type="EC" id="2.7.1.170" evidence="1"/>
<dbReference type="OrthoDB" id="9763949at2"/>
<dbReference type="AlphaFoldDB" id="A0A0W0Z4F3"/>
<protein>
    <recommendedName>
        <fullName evidence="1">Anhydro-N-acetylmuramic acid kinase</fullName>
        <ecNumber evidence="1">2.7.1.170</ecNumber>
    </recommendedName>
    <alternativeName>
        <fullName evidence="1">AnhMurNAc kinase</fullName>
    </alternativeName>
</protein>
<dbReference type="GO" id="GO:0097175">
    <property type="term" value="P:1,6-anhydro-N-acetyl-beta-muramic acid catabolic process"/>
    <property type="evidence" value="ECO:0007669"/>
    <property type="project" value="UniProtKB-UniRule"/>
</dbReference>
<name>A0A0W0Z4F3_LEGSP</name>
<feature type="binding site" evidence="1">
    <location>
        <begin position="10"/>
        <end position="17"/>
    </location>
    <ligand>
        <name>ATP</name>
        <dbReference type="ChEBI" id="CHEBI:30616"/>
    </ligand>
</feature>
<dbReference type="Gene3D" id="3.30.420.40">
    <property type="match status" value="2"/>
</dbReference>
<sequence>MKLFIGLMSGTSMDGVDAALINAETNTLIDGTTRPYGEHALRALNEVLAGRQDFKTCNRLNVLLGQEFAEAALCLLNKNGVNPADIMAIGSHGQTLCHDTRGDVPYTVQSGCAHTIAELTGIQVVADFRTRDIVLGGQGAPFAPIYHQTLFRDLEHPLAIVNIGGIANVTFLGHDGDVSGFDTGPGNCLMDAWIYQQKGKHYDDKGIWAGSGEVIEELLLLLLNDPFFRQTCPKSIGKEYFSLPWLKKKITAAEYEPQDIQATLLHVTAATIAQSIIAQQITPKQVLVCGGGAHNCQLLQVIQSFILDIPVRSTEVFNINPDFIEAQMFAWLAEKTLTNEPVNLLSVTGARKKAVLGVIYPAGIDK</sequence>
<dbReference type="CDD" id="cd24050">
    <property type="entry name" value="ASKHA_NBD_ANMK"/>
    <property type="match status" value="1"/>
</dbReference>
<dbReference type="GO" id="GO:0006040">
    <property type="term" value="P:amino sugar metabolic process"/>
    <property type="evidence" value="ECO:0007669"/>
    <property type="project" value="InterPro"/>
</dbReference>
<evidence type="ECO:0000313" key="3">
    <source>
        <dbReference type="Proteomes" id="UP000054877"/>
    </source>
</evidence>
<dbReference type="NCBIfam" id="NF007139">
    <property type="entry name" value="PRK09585.1-3"/>
    <property type="match status" value="1"/>
</dbReference>
<dbReference type="GO" id="GO:0005524">
    <property type="term" value="F:ATP binding"/>
    <property type="evidence" value="ECO:0007669"/>
    <property type="project" value="UniProtKB-UniRule"/>
</dbReference>
<dbReference type="Pfam" id="PF03702">
    <property type="entry name" value="AnmK"/>
    <property type="match status" value="1"/>
</dbReference>
<comment type="catalytic activity">
    <reaction evidence="1">
        <text>1,6-anhydro-N-acetyl-beta-muramate + ATP + H2O = N-acetyl-D-muramate 6-phosphate + ADP + H(+)</text>
        <dbReference type="Rhea" id="RHEA:24952"/>
        <dbReference type="ChEBI" id="CHEBI:15377"/>
        <dbReference type="ChEBI" id="CHEBI:15378"/>
        <dbReference type="ChEBI" id="CHEBI:30616"/>
        <dbReference type="ChEBI" id="CHEBI:58690"/>
        <dbReference type="ChEBI" id="CHEBI:58722"/>
        <dbReference type="ChEBI" id="CHEBI:456216"/>
        <dbReference type="EC" id="2.7.1.170"/>
    </reaction>
</comment>
<comment type="function">
    <text evidence="1">Catalyzes the specific phosphorylation of 1,6-anhydro-N-acetylmuramic acid (anhMurNAc) with the simultaneous cleavage of the 1,6-anhydro ring, generating MurNAc-6-P. Is required for the utilization of anhMurNAc either imported from the medium or derived from its own cell wall murein, and thus plays a role in cell wall recycling.</text>
</comment>
<dbReference type="InterPro" id="IPR043129">
    <property type="entry name" value="ATPase_NBD"/>
</dbReference>
<dbReference type="GO" id="GO:0016773">
    <property type="term" value="F:phosphotransferase activity, alcohol group as acceptor"/>
    <property type="evidence" value="ECO:0007669"/>
    <property type="project" value="UniProtKB-UniRule"/>
</dbReference>
<gene>
    <name evidence="1 2" type="primary">anmK</name>
    <name evidence="2" type="ORF">Lspi_1551</name>
</gene>
<reference evidence="2 3" key="1">
    <citation type="submission" date="2015-11" db="EMBL/GenBank/DDBJ databases">
        <title>Genomic analysis of 38 Legionella species identifies large and diverse effector repertoires.</title>
        <authorList>
            <person name="Burstein D."/>
            <person name="Amaro F."/>
            <person name="Zusman T."/>
            <person name="Lifshitz Z."/>
            <person name="Cohen O."/>
            <person name="Gilbert J.A."/>
            <person name="Pupko T."/>
            <person name="Shuman H.A."/>
            <person name="Segal G."/>
        </authorList>
    </citation>
    <scope>NUCLEOTIDE SEQUENCE [LARGE SCALE GENOMIC DNA]</scope>
    <source>
        <strain evidence="2 3">Mt.St.Helens-9</strain>
    </source>
</reference>
<dbReference type="SUPFAM" id="SSF53067">
    <property type="entry name" value="Actin-like ATPase domain"/>
    <property type="match status" value="1"/>
</dbReference>
<dbReference type="Proteomes" id="UP000054877">
    <property type="component" value="Unassembled WGS sequence"/>
</dbReference>
<comment type="caution">
    <text evidence="2">The sequence shown here is derived from an EMBL/GenBank/DDBJ whole genome shotgun (WGS) entry which is preliminary data.</text>
</comment>
<dbReference type="RefSeq" id="WP_058483467.1">
    <property type="nucleotide sequence ID" value="NZ_CAAAII010000001.1"/>
</dbReference>
<dbReference type="UniPathway" id="UPA00544"/>
<accession>A0A0W0Z4F3</accession>
<keyword evidence="1" id="KW-0547">Nucleotide-binding</keyword>
<dbReference type="STRING" id="452.Lspi_1551"/>
<comment type="pathway">
    <text evidence="1">Cell wall biogenesis; peptidoglycan recycling.</text>
</comment>
<evidence type="ECO:0000256" key="1">
    <source>
        <dbReference type="HAMAP-Rule" id="MF_01270"/>
    </source>
</evidence>
<keyword evidence="1" id="KW-0067">ATP-binding</keyword>
<dbReference type="GO" id="GO:0016301">
    <property type="term" value="F:kinase activity"/>
    <property type="evidence" value="ECO:0007669"/>
    <property type="project" value="UniProtKB-KW"/>
</dbReference>
<keyword evidence="1 2" id="KW-0418">Kinase</keyword>
<dbReference type="PATRIC" id="fig|452.5.peg.1708"/>
<organism evidence="2 3">
    <name type="scientific">Legionella spiritensis</name>
    <dbReference type="NCBI Taxonomy" id="452"/>
    <lineage>
        <taxon>Bacteria</taxon>
        <taxon>Pseudomonadati</taxon>
        <taxon>Pseudomonadota</taxon>
        <taxon>Gammaproteobacteria</taxon>
        <taxon>Legionellales</taxon>
        <taxon>Legionellaceae</taxon>
        <taxon>Legionella</taxon>
    </lineage>
</organism>
<keyword evidence="3" id="KW-1185">Reference proteome</keyword>
<comment type="similarity">
    <text evidence="1">Belongs to the anhydro-N-acetylmuramic acid kinase family.</text>
</comment>
<dbReference type="PANTHER" id="PTHR30605">
    <property type="entry name" value="ANHYDRO-N-ACETYLMURAMIC ACID KINASE"/>
    <property type="match status" value="1"/>
</dbReference>
<dbReference type="UniPathway" id="UPA00343"/>
<keyword evidence="1" id="KW-0808">Transferase</keyword>
<dbReference type="EMBL" id="LNYX01000014">
    <property type="protein sequence ID" value="KTD64032.1"/>
    <property type="molecule type" value="Genomic_DNA"/>
</dbReference>
<keyword evidence="1" id="KW-0119">Carbohydrate metabolism</keyword>
<proteinExistence type="inferred from homology"/>